<keyword evidence="1" id="KW-0812">Transmembrane</keyword>
<sequence length="555" mass="61952">MEKRTGELSPMSTWGLSKEKITRNASPLVLASSLLGFAIWSLLLGQDANWDLRNYHYYNAYAFFSGRIDYDIAPGQTQSYLNPALDLLPFLLIQHFPPRVFGIVMGAWHGLNLWLLFLIGRELLARISFPKPALWAAICALVGVRGAAAASEVGTTYHDLTLSVFILGAVYLYLRAWPNFKLGTTSISLQSLAGSGFLLGLATGLKLTFALYAIGMGMAIVVVQVGMLKRFRGIVPFGLAALAGLLLAAGPWMWFLWKHYGNPLFPFYNAFFQSPFFPSFNLFDSRFFPKSAWEAISFPFRFTLREHAGNELSFRDFRVAALLITTLFASGYLLISSLVSRYSSQRSEPKDHSKPDLSLVWLLIFLWVTYIVLLKLFGVYRYLICVELLSPIALVALVGSLTKSRVAQASLMLCLLFLVFNTRVPDWGRSPWSDDFFGVHPPSSQLKDKAVVLVSSDNPLAYVIPFFPPPVRFVRVDGNFLNPNQNTAMTDRIRSVIADSAENLYLLTYSSEVNHGAAVVNQYLKYPIATLGDCEHLNSRIDSTIVLCRLPLSGK</sequence>
<dbReference type="Proteomes" id="UP000249396">
    <property type="component" value="Unassembled WGS sequence"/>
</dbReference>
<name>A0A2W4R5B8_9GAMM</name>
<accession>A0A2W4R5B8</accession>
<dbReference type="AlphaFoldDB" id="A0A2W4R5B8"/>
<feature type="transmembrane region" description="Helical" evidence="1">
    <location>
        <begin position="132"/>
        <end position="150"/>
    </location>
</feature>
<proteinExistence type="predicted"/>
<organism evidence="2 3">
    <name type="scientific">Candidatus Methylumidiphilus alinenensis</name>
    <dbReference type="NCBI Taxonomy" id="2202197"/>
    <lineage>
        <taxon>Bacteria</taxon>
        <taxon>Pseudomonadati</taxon>
        <taxon>Pseudomonadota</taxon>
        <taxon>Gammaproteobacteria</taxon>
        <taxon>Methylococcales</taxon>
        <taxon>Candidatus Methylumidiphilus</taxon>
    </lineage>
</organism>
<feature type="transmembrane region" description="Helical" evidence="1">
    <location>
        <begin position="156"/>
        <end position="174"/>
    </location>
</feature>
<keyword evidence="1" id="KW-0472">Membrane</keyword>
<evidence type="ECO:0000256" key="1">
    <source>
        <dbReference type="SAM" id="Phobius"/>
    </source>
</evidence>
<comment type="caution">
    <text evidence="2">The sequence shown here is derived from an EMBL/GenBank/DDBJ whole genome shotgun (WGS) entry which is preliminary data.</text>
</comment>
<reference evidence="2 3" key="1">
    <citation type="journal article" date="2018" name="Aquat. Microb. Ecol.">
        <title>Gammaproteobacterial methanotrophs dominate.</title>
        <authorList>
            <person name="Rissanen A.J."/>
            <person name="Saarenheimo J."/>
            <person name="Tiirola M."/>
            <person name="Peura S."/>
            <person name="Aalto S.L."/>
            <person name="Karvinen A."/>
            <person name="Nykanen H."/>
        </authorList>
    </citation>
    <scope>NUCLEOTIDE SEQUENCE [LARGE SCALE GENOMIC DNA]</scope>
    <source>
        <strain evidence="2">AMbin10</strain>
    </source>
</reference>
<feature type="transmembrane region" description="Helical" evidence="1">
    <location>
        <begin position="317"/>
        <end position="335"/>
    </location>
</feature>
<protein>
    <recommendedName>
        <fullName evidence="4">Glycosyltransferase RgtA/B/C/D-like domain-containing protein</fullName>
    </recommendedName>
</protein>
<evidence type="ECO:0000313" key="3">
    <source>
        <dbReference type="Proteomes" id="UP000249396"/>
    </source>
</evidence>
<feature type="transmembrane region" description="Helical" evidence="1">
    <location>
        <begin position="100"/>
        <end position="120"/>
    </location>
</feature>
<keyword evidence="1" id="KW-1133">Transmembrane helix</keyword>
<dbReference type="EMBL" id="QJPH01000335">
    <property type="protein sequence ID" value="PZN77449.1"/>
    <property type="molecule type" value="Genomic_DNA"/>
</dbReference>
<feature type="transmembrane region" description="Helical" evidence="1">
    <location>
        <begin position="209"/>
        <end position="228"/>
    </location>
</feature>
<gene>
    <name evidence="2" type="ORF">DM484_14790</name>
</gene>
<feature type="transmembrane region" description="Helical" evidence="1">
    <location>
        <begin position="186"/>
        <end position="203"/>
    </location>
</feature>
<feature type="transmembrane region" description="Helical" evidence="1">
    <location>
        <begin position="21"/>
        <end position="43"/>
    </location>
</feature>
<feature type="transmembrane region" description="Helical" evidence="1">
    <location>
        <begin position="379"/>
        <end position="399"/>
    </location>
</feature>
<evidence type="ECO:0000313" key="2">
    <source>
        <dbReference type="EMBL" id="PZN77449.1"/>
    </source>
</evidence>
<feature type="transmembrane region" description="Helical" evidence="1">
    <location>
        <begin position="356"/>
        <end position="373"/>
    </location>
</feature>
<feature type="transmembrane region" description="Helical" evidence="1">
    <location>
        <begin position="235"/>
        <end position="257"/>
    </location>
</feature>
<evidence type="ECO:0008006" key="4">
    <source>
        <dbReference type="Google" id="ProtNLM"/>
    </source>
</evidence>